<name>A0AB38NLQ2_9VIBR</name>
<evidence type="ECO:0000313" key="3">
    <source>
        <dbReference type="Proteomes" id="UP000308018"/>
    </source>
</evidence>
<dbReference type="RefSeq" id="WP_133151958.1">
    <property type="nucleotide sequence ID" value="NZ_MDBG01000173.1"/>
</dbReference>
<evidence type="ECO:0000313" key="2">
    <source>
        <dbReference type="EMBL" id="TKG29013.1"/>
    </source>
</evidence>
<organism evidence="2 3">
    <name type="scientific">Vibrio tasmaniensis</name>
    <dbReference type="NCBI Taxonomy" id="212663"/>
    <lineage>
        <taxon>Bacteria</taxon>
        <taxon>Pseudomonadati</taxon>
        <taxon>Pseudomonadota</taxon>
        <taxon>Gammaproteobacteria</taxon>
        <taxon>Vibrionales</taxon>
        <taxon>Vibrionaceae</taxon>
        <taxon>Vibrio</taxon>
    </lineage>
</organism>
<evidence type="ECO:0008006" key="4">
    <source>
        <dbReference type="Google" id="ProtNLM"/>
    </source>
</evidence>
<feature type="chain" id="PRO_5044279965" description="Type IV secretion system protein DotC" evidence="1">
    <location>
        <begin position="22"/>
        <end position="296"/>
    </location>
</feature>
<keyword evidence="1" id="KW-0732">Signal</keyword>
<gene>
    <name evidence="2" type="ORF">FC057_20215</name>
</gene>
<protein>
    <recommendedName>
        <fullName evidence="4">Type IV secretion system protein DotC</fullName>
    </recommendedName>
</protein>
<accession>A0AB38NLQ2</accession>
<dbReference type="Proteomes" id="UP000308018">
    <property type="component" value="Unassembled WGS sequence"/>
</dbReference>
<dbReference type="EMBL" id="SYVV01000037">
    <property type="protein sequence ID" value="TKG29013.1"/>
    <property type="molecule type" value="Genomic_DNA"/>
</dbReference>
<dbReference type="Pfam" id="PF16932">
    <property type="entry name" value="T4SS_TraI"/>
    <property type="match status" value="1"/>
</dbReference>
<evidence type="ECO:0000256" key="1">
    <source>
        <dbReference type="SAM" id="SignalP"/>
    </source>
</evidence>
<comment type="caution">
    <text evidence="2">The sequence shown here is derived from an EMBL/GenBank/DDBJ whole genome shotgun (WGS) entry which is preliminary data.</text>
</comment>
<sequence length="296" mass="33814">MIKAILMCGALLTTGLPIAQAQTNPKIYDYFKNLRRGDSLQTAESNNWIIDKTDQLDIISRSMALEAKSYGVEAGIVYAESQIKKILEDSSKYLDDIYDLSPYLMTYKSYLVMPAIVTEIDGRKTYLDNTKTAFTYADKTYYIQSYPYFIDSPPSWRDYVRFNGKSPTIRSQKLLPETSDEIEVWEEEFHSGWDDGIQIAIQNAKYQLTRGLYDVQGVITYVMLRDSGLISAPIYHESSLPVSGTKDKLELFGGSISIQVEPRMIHDPTNWRAIPQLPPLDNLLPRSVYDLINRIK</sequence>
<feature type="signal peptide" evidence="1">
    <location>
        <begin position="1"/>
        <end position="21"/>
    </location>
</feature>
<reference evidence="2 3" key="1">
    <citation type="submission" date="2019-04" db="EMBL/GenBank/DDBJ databases">
        <title>A reverse ecology approach based on a biological definition of microbial populations.</title>
        <authorList>
            <person name="Arevalo P."/>
            <person name="Vaninsberghe D."/>
            <person name="Elsherbini J."/>
            <person name="Gore J."/>
            <person name="Polz M."/>
        </authorList>
    </citation>
    <scope>NUCLEOTIDE SEQUENCE [LARGE SCALE GENOMIC DNA]</scope>
    <source>
        <strain evidence="2 3">10N.222.45.A8</strain>
    </source>
</reference>
<dbReference type="AlphaFoldDB" id="A0AB38NLQ2"/>
<dbReference type="InterPro" id="IPR031618">
    <property type="entry name" value="T4SS_TraI"/>
</dbReference>
<proteinExistence type="predicted"/>